<feature type="domain" description="Amidase" evidence="1">
    <location>
        <begin position="327"/>
        <end position="422"/>
    </location>
</feature>
<dbReference type="Gene3D" id="3.90.1300.10">
    <property type="entry name" value="Amidase signature (AS) domain"/>
    <property type="match status" value="1"/>
</dbReference>
<dbReference type="Pfam" id="PF01425">
    <property type="entry name" value="Amidase"/>
    <property type="match status" value="2"/>
</dbReference>
<dbReference type="InterPro" id="IPR020556">
    <property type="entry name" value="Amidase_CS"/>
</dbReference>
<keyword evidence="3" id="KW-1185">Reference proteome</keyword>
<dbReference type="EMBL" id="FONN01000015">
    <property type="protein sequence ID" value="SFF13880.1"/>
    <property type="molecule type" value="Genomic_DNA"/>
</dbReference>
<accession>A0A1I2GA71</accession>
<dbReference type="OrthoDB" id="9811471at2"/>
<dbReference type="RefSeq" id="WP_046231233.1">
    <property type="nucleotide sequence ID" value="NZ_FONN01000015.1"/>
</dbReference>
<proteinExistence type="predicted"/>
<organism evidence="2 3">
    <name type="scientific">Paenibacillus algorifonticola</name>
    <dbReference type="NCBI Taxonomy" id="684063"/>
    <lineage>
        <taxon>Bacteria</taxon>
        <taxon>Bacillati</taxon>
        <taxon>Bacillota</taxon>
        <taxon>Bacilli</taxon>
        <taxon>Bacillales</taxon>
        <taxon>Paenibacillaceae</taxon>
        <taxon>Paenibacillus</taxon>
    </lineage>
</organism>
<evidence type="ECO:0000259" key="1">
    <source>
        <dbReference type="Pfam" id="PF01425"/>
    </source>
</evidence>
<dbReference type="SUPFAM" id="SSF75304">
    <property type="entry name" value="Amidase signature (AS) enzymes"/>
    <property type="match status" value="1"/>
</dbReference>
<gene>
    <name evidence="2" type="ORF">SAMN04487969_11527</name>
</gene>
<reference evidence="3" key="1">
    <citation type="submission" date="2016-10" db="EMBL/GenBank/DDBJ databases">
        <authorList>
            <person name="Varghese N."/>
            <person name="Submissions S."/>
        </authorList>
    </citation>
    <scope>NUCLEOTIDE SEQUENCE [LARGE SCALE GENOMIC DNA]</scope>
    <source>
        <strain evidence="3">CGMCC 1.10223</strain>
    </source>
</reference>
<dbReference type="InterPro" id="IPR023631">
    <property type="entry name" value="Amidase_dom"/>
</dbReference>
<dbReference type="AlphaFoldDB" id="A0A1I2GA71"/>
<dbReference type="PANTHER" id="PTHR46310:SF7">
    <property type="entry name" value="AMIDASE 1"/>
    <property type="match status" value="1"/>
</dbReference>
<dbReference type="PANTHER" id="PTHR46310">
    <property type="entry name" value="AMIDASE 1"/>
    <property type="match status" value="1"/>
</dbReference>
<evidence type="ECO:0000313" key="2">
    <source>
        <dbReference type="EMBL" id="SFF13880.1"/>
    </source>
</evidence>
<dbReference type="Proteomes" id="UP000183410">
    <property type="component" value="Unassembled WGS sequence"/>
</dbReference>
<dbReference type="PROSITE" id="PS00571">
    <property type="entry name" value="AMIDASES"/>
    <property type="match status" value="1"/>
</dbReference>
<protein>
    <submittedName>
        <fullName evidence="2">Amidase</fullName>
    </submittedName>
</protein>
<feature type="domain" description="Amidase" evidence="1">
    <location>
        <begin position="23"/>
        <end position="177"/>
    </location>
</feature>
<sequence length="448" mass="47192">MQDKINDTFHAFIKPELTLPATNTGKLDSLRFAVKDVFAIKGHASSAGNPDWLHTHEAAEHTASSIERLLAAGASLTGAAHTDELMYSINGQNAHYGTPINPLAPDRIPGGSSSGSAVAVAAGAVDFALGTDTGGSVRVPAAYCGVYGFRPTHGAVAMDGVIPLAPSFDTVGWMARDSALLLKVGELLLAAGAAAGVEGNAIAAEPDAVGASVRAFGATSESENENAGTAADVTPFSRLLIAEDAWSKAESASELQLRQLVAELEPTMANIEQLTLAPEGLEQWLEAFRTIQGLEIWQTHGEWIKREQPAFGPGIAERFHWSSTLRKEDGEEKAEERHSIRAKLRRLLGTDGLLVIPTIPGTAPDRDISGEAADKQRALTMQLCCIAGLSGLPQVTLPVGEVDGAPIGLSIIAGAGQDLKLLRWIEQHAKLWERSWQPGCGKEGEAAG</sequence>
<name>A0A1I2GA71_9BACL</name>
<evidence type="ECO:0000313" key="3">
    <source>
        <dbReference type="Proteomes" id="UP000183410"/>
    </source>
</evidence>
<dbReference type="InterPro" id="IPR036928">
    <property type="entry name" value="AS_sf"/>
</dbReference>